<dbReference type="GO" id="GO:0016491">
    <property type="term" value="F:oxidoreductase activity"/>
    <property type="evidence" value="ECO:0007669"/>
    <property type="project" value="TreeGrafter"/>
</dbReference>
<name>A0AAD5Y043_9FUNG</name>
<accession>A0AAD5Y043</accession>
<dbReference type="Proteomes" id="UP001210925">
    <property type="component" value="Unassembled WGS sequence"/>
</dbReference>
<evidence type="ECO:0000313" key="3">
    <source>
        <dbReference type="Proteomes" id="UP001210925"/>
    </source>
</evidence>
<evidence type="ECO:0000313" key="2">
    <source>
        <dbReference type="EMBL" id="KAJ3251592.1"/>
    </source>
</evidence>
<dbReference type="PANTHER" id="PTHR12463:SF1">
    <property type="entry name" value="2-OXOGLUTARATE AND FE-DEPENDENT OXYGENASE FAMILY PROTEIN"/>
    <property type="match status" value="1"/>
</dbReference>
<dbReference type="GO" id="GO:0032451">
    <property type="term" value="F:demethylase activity"/>
    <property type="evidence" value="ECO:0007669"/>
    <property type="project" value="TreeGrafter"/>
</dbReference>
<dbReference type="EMBL" id="JADGKB010000176">
    <property type="protein sequence ID" value="KAJ3251592.1"/>
    <property type="molecule type" value="Genomic_DNA"/>
</dbReference>
<feature type="domain" description="Alpha-ketoglutarate-dependent dioxygenase AlkB-like" evidence="1">
    <location>
        <begin position="49"/>
        <end position="233"/>
    </location>
</feature>
<dbReference type="GO" id="GO:0070988">
    <property type="term" value="P:demethylation"/>
    <property type="evidence" value="ECO:0007669"/>
    <property type="project" value="InterPro"/>
</dbReference>
<dbReference type="Gene3D" id="2.60.120.590">
    <property type="entry name" value="Alpha-ketoglutarate-dependent dioxygenase AlkB-like"/>
    <property type="match status" value="1"/>
</dbReference>
<comment type="caution">
    <text evidence="2">The sequence shown here is derived from an EMBL/GenBank/DDBJ whole genome shotgun (WGS) entry which is preliminary data.</text>
</comment>
<dbReference type="InterPro" id="IPR027450">
    <property type="entry name" value="AlkB-like"/>
</dbReference>
<evidence type="ECO:0000259" key="1">
    <source>
        <dbReference type="Pfam" id="PF13532"/>
    </source>
</evidence>
<organism evidence="2 3">
    <name type="scientific">Boothiomyces macroporosus</name>
    <dbReference type="NCBI Taxonomy" id="261099"/>
    <lineage>
        <taxon>Eukaryota</taxon>
        <taxon>Fungi</taxon>
        <taxon>Fungi incertae sedis</taxon>
        <taxon>Chytridiomycota</taxon>
        <taxon>Chytridiomycota incertae sedis</taxon>
        <taxon>Chytridiomycetes</taxon>
        <taxon>Rhizophydiales</taxon>
        <taxon>Terramycetaceae</taxon>
        <taxon>Boothiomyces</taxon>
    </lineage>
</organism>
<dbReference type="InterPro" id="IPR032857">
    <property type="entry name" value="ALKBH4"/>
</dbReference>
<sequence length="274" mass="32184">MRIKQAKGLPAVESEQPKEIPSNIPDFPIYFYEPAQIYTTDPTVLPIKGMQYIPNYVTPEEAKYIWDTVYDREFSTLIHRRQQFYGQRYYHTTCDLKDLQPTEEEEFKCYDLELFQGIITRLENDGFFEKGEVTQILVNEYAGAMGISNHFDDSNAFGDTIVTISVGKPVWLTLTSNEDQTKVFLEENSLFCMKEDARYKYRHGIPKAQWVRTPDGQCIKRGMDYIRISLTIRKLLDTRKKVEEDITHWDECLVRNSIFLSKDEAKRNEILNKQ</sequence>
<dbReference type="Pfam" id="PF13532">
    <property type="entry name" value="2OG-FeII_Oxy_2"/>
    <property type="match status" value="1"/>
</dbReference>
<reference evidence="2" key="1">
    <citation type="submission" date="2020-05" db="EMBL/GenBank/DDBJ databases">
        <title>Phylogenomic resolution of chytrid fungi.</title>
        <authorList>
            <person name="Stajich J.E."/>
            <person name="Amses K."/>
            <person name="Simmons R."/>
            <person name="Seto K."/>
            <person name="Myers J."/>
            <person name="Bonds A."/>
            <person name="Quandt C.A."/>
            <person name="Barry K."/>
            <person name="Liu P."/>
            <person name="Grigoriev I."/>
            <person name="Longcore J.E."/>
            <person name="James T.Y."/>
        </authorList>
    </citation>
    <scope>NUCLEOTIDE SEQUENCE</scope>
    <source>
        <strain evidence="2">PLAUS21</strain>
    </source>
</reference>
<dbReference type="AlphaFoldDB" id="A0AAD5Y043"/>
<proteinExistence type="predicted"/>
<dbReference type="PANTHER" id="PTHR12463">
    <property type="entry name" value="OXYGENASE-RELATED"/>
    <property type="match status" value="1"/>
</dbReference>
<dbReference type="SUPFAM" id="SSF51197">
    <property type="entry name" value="Clavaminate synthase-like"/>
    <property type="match status" value="1"/>
</dbReference>
<protein>
    <recommendedName>
        <fullName evidence="1">Alpha-ketoglutarate-dependent dioxygenase AlkB-like domain-containing protein</fullName>
    </recommendedName>
</protein>
<dbReference type="InterPro" id="IPR037151">
    <property type="entry name" value="AlkB-like_sf"/>
</dbReference>
<gene>
    <name evidence="2" type="ORF">HK103_002236</name>
</gene>
<keyword evidence="3" id="KW-1185">Reference proteome</keyword>